<dbReference type="GO" id="GO:0003677">
    <property type="term" value="F:DNA binding"/>
    <property type="evidence" value="ECO:0007669"/>
    <property type="project" value="UniProtKB-UniRule"/>
</dbReference>
<dbReference type="EMBL" id="QJSX01000018">
    <property type="protein sequence ID" value="PYE50456.1"/>
    <property type="molecule type" value="Genomic_DNA"/>
</dbReference>
<evidence type="ECO:0000256" key="1">
    <source>
        <dbReference type="ARBA" id="ARBA00002190"/>
    </source>
</evidence>
<comment type="similarity">
    <text evidence="2 6">Belongs to the transposase mutator family.</text>
</comment>
<organism evidence="7 8">
    <name type="scientific">Deinococcus yavapaiensis KR-236</name>
    <dbReference type="NCBI Taxonomy" id="694435"/>
    <lineage>
        <taxon>Bacteria</taxon>
        <taxon>Thermotogati</taxon>
        <taxon>Deinococcota</taxon>
        <taxon>Deinococci</taxon>
        <taxon>Deinococcales</taxon>
        <taxon>Deinococcaceae</taxon>
        <taxon>Deinococcus</taxon>
    </lineage>
</organism>
<dbReference type="GO" id="GO:0004803">
    <property type="term" value="F:transposase activity"/>
    <property type="evidence" value="ECO:0007669"/>
    <property type="project" value="UniProtKB-UniRule"/>
</dbReference>
<dbReference type="AlphaFoldDB" id="A0A318S0N9"/>
<keyword evidence="3 6" id="KW-0815">Transposition</keyword>
<gene>
    <name evidence="7" type="ORF">DES52_11873</name>
</gene>
<dbReference type="Pfam" id="PF00872">
    <property type="entry name" value="Transposase_mut"/>
    <property type="match status" value="1"/>
</dbReference>
<dbReference type="PANTHER" id="PTHR33217">
    <property type="entry name" value="TRANSPOSASE FOR INSERTION SEQUENCE ELEMENT IS1081"/>
    <property type="match status" value="1"/>
</dbReference>
<accession>A0A318S0N9</accession>
<evidence type="ECO:0000256" key="2">
    <source>
        <dbReference type="ARBA" id="ARBA00010961"/>
    </source>
</evidence>
<reference evidence="7 8" key="1">
    <citation type="submission" date="2018-06" db="EMBL/GenBank/DDBJ databases">
        <title>Genomic Encyclopedia of Type Strains, Phase IV (KMG-IV): sequencing the most valuable type-strain genomes for metagenomic binning, comparative biology and taxonomic classification.</title>
        <authorList>
            <person name="Goeker M."/>
        </authorList>
    </citation>
    <scope>NUCLEOTIDE SEQUENCE [LARGE SCALE GENOMIC DNA]</scope>
    <source>
        <strain evidence="7 8">DSM 18048</strain>
    </source>
</reference>
<keyword evidence="8" id="KW-1185">Reference proteome</keyword>
<keyword evidence="5 6" id="KW-0233">DNA recombination</keyword>
<dbReference type="OrthoDB" id="355828at2"/>
<comment type="caution">
    <text evidence="7">The sequence shown here is derived from an EMBL/GenBank/DDBJ whole genome shotgun (WGS) entry which is preliminary data.</text>
</comment>
<evidence type="ECO:0000256" key="3">
    <source>
        <dbReference type="ARBA" id="ARBA00022578"/>
    </source>
</evidence>
<protein>
    <recommendedName>
        <fullName evidence="6">Mutator family transposase</fullName>
    </recommendedName>
</protein>
<dbReference type="Proteomes" id="UP000248326">
    <property type="component" value="Unassembled WGS sequence"/>
</dbReference>
<evidence type="ECO:0000313" key="8">
    <source>
        <dbReference type="Proteomes" id="UP000248326"/>
    </source>
</evidence>
<dbReference type="InterPro" id="IPR001207">
    <property type="entry name" value="Transposase_mutator"/>
</dbReference>
<evidence type="ECO:0000256" key="6">
    <source>
        <dbReference type="RuleBase" id="RU365089"/>
    </source>
</evidence>
<keyword evidence="4 6" id="KW-0238">DNA-binding</keyword>
<keyword evidence="6" id="KW-0814">Transposable element</keyword>
<evidence type="ECO:0000313" key="7">
    <source>
        <dbReference type="EMBL" id="PYE50456.1"/>
    </source>
</evidence>
<comment type="function">
    <text evidence="1 6">Required for the transposition of the insertion element.</text>
</comment>
<evidence type="ECO:0000256" key="4">
    <source>
        <dbReference type="ARBA" id="ARBA00023125"/>
    </source>
</evidence>
<dbReference type="PANTHER" id="PTHR33217:SF5">
    <property type="entry name" value="MUTATOR FAMILY TRANSPOSASE"/>
    <property type="match status" value="1"/>
</dbReference>
<dbReference type="GO" id="GO:0006313">
    <property type="term" value="P:DNA transposition"/>
    <property type="evidence" value="ECO:0007669"/>
    <property type="project" value="UniProtKB-UniRule"/>
</dbReference>
<name>A0A318S0N9_9DEIO</name>
<proteinExistence type="inferred from homology"/>
<sequence length="95" mass="10960">MSATWGRNWSRVTPPFAYRPDIRKAIYTTNTIESLNFSLRKLVKGRGAFPSDEAVFKLMFLGLRSITKRWTMPVLNWKAASNHFAILFADRIPVL</sequence>
<evidence type="ECO:0000256" key="5">
    <source>
        <dbReference type="ARBA" id="ARBA00023172"/>
    </source>
</evidence>